<dbReference type="AlphaFoldDB" id="D4DM84"/>
<evidence type="ECO:0000313" key="2">
    <source>
        <dbReference type="Proteomes" id="UP000005536"/>
    </source>
</evidence>
<dbReference type="Proteomes" id="UP000005536">
    <property type="component" value="Unassembled WGS sequence"/>
</dbReference>
<reference evidence="1 2" key="1">
    <citation type="submission" date="2010-02" db="EMBL/GenBank/DDBJ databases">
        <authorList>
            <person name="Weinstock G."/>
            <person name="Sodergren E."/>
            <person name="Clifton S."/>
            <person name="Fulton L."/>
            <person name="Fulton B."/>
            <person name="Courtney L."/>
            <person name="Fronick C."/>
            <person name="Harrison M."/>
            <person name="Strong C."/>
            <person name="Farmer C."/>
            <person name="Delahaunty K."/>
            <person name="Markovic C."/>
            <person name="Hall O."/>
            <person name="Minx P."/>
            <person name="Tomlinson C."/>
            <person name="Mitreva M."/>
            <person name="Nelson J."/>
            <person name="Hou S."/>
            <person name="Wollam A."/>
            <person name="Pepin K.H."/>
            <person name="Johnson M."/>
            <person name="Bhonagiri V."/>
            <person name="Zhang X."/>
            <person name="Suruliraj S."/>
            <person name="Warren W."/>
            <person name="Chinwalla A."/>
            <person name="Mardis E.R."/>
            <person name="Wilson R.K."/>
        </authorList>
    </citation>
    <scope>NUCLEOTIDE SEQUENCE [LARGE SCALE GENOMIC DNA]</scope>
    <source>
        <strain evidence="1 2">ATCC 29315</strain>
    </source>
</reference>
<gene>
    <name evidence="1" type="ORF">NEIELOOT_00146</name>
</gene>
<dbReference type="EMBL" id="ADBF01000002">
    <property type="protein sequence ID" value="EFE51187.1"/>
    <property type="molecule type" value="Genomic_DNA"/>
</dbReference>
<name>D4DM84_NEIEG</name>
<protein>
    <submittedName>
        <fullName evidence="1">Uncharacterized protein</fullName>
    </submittedName>
</protein>
<accession>D4DM84</accession>
<proteinExistence type="predicted"/>
<organism evidence="1 2">
    <name type="scientific">Neisseria elongata subsp. glycolytica ATCC 29315</name>
    <dbReference type="NCBI Taxonomy" id="546263"/>
    <lineage>
        <taxon>Bacteria</taxon>
        <taxon>Pseudomonadati</taxon>
        <taxon>Pseudomonadota</taxon>
        <taxon>Betaproteobacteria</taxon>
        <taxon>Neisseriales</taxon>
        <taxon>Neisseriaceae</taxon>
        <taxon>Neisseria</taxon>
    </lineage>
</organism>
<evidence type="ECO:0000313" key="1">
    <source>
        <dbReference type="EMBL" id="EFE51187.1"/>
    </source>
</evidence>
<comment type="caution">
    <text evidence="1">The sequence shown here is derived from an EMBL/GenBank/DDBJ whole genome shotgun (WGS) entry which is preliminary data.</text>
</comment>
<sequence length="47" mass="4956">MPVCLSGIIECKQYGAADGFVHQDDGVRIVKVVVVTGFQTASGMKTV</sequence>